<accession>A0A6M3L924</accession>
<sequence>MFIKESVGSINNSGFANCCFCNKGPFSMRSLRNHLRVHSVVAYDYYNKFYKKDSEGLCLNCSKEVKRGLIWCAEFCSHKCANSYHGKQPEFRKSVSDGVIKKWTTVEYREKVLKYSTSEEKKQYLSKKFKGRKNKWFSEMNKRNAGKTYEQIYGKEKAAEIRTKKHSNMDSTVSKILSKVCQRPNNFERKCGVYLEQNFPGKFVYCGNGSIVINGKSPDYISNELKTVVLCNGLYWHLKRANLSDTSEIRKSIELVESFPFNKGGYAVRFIWEDFDIFKLS</sequence>
<proteinExistence type="predicted"/>
<dbReference type="EMBL" id="MT142979">
    <property type="protein sequence ID" value="QJA91326.1"/>
    <property type="molecule type" value="Genomic_DNA"/>
</dbReference>
<evidence type="ECO:0000313" key="1">
    <source>
        <dbReference type="EMBL" id="QJA91326.1"/>
    </source>
</evidence>
<dbReference type="AlphaFoldDB" id="A0A6M3L924"/>
<name>A0A6M3L924_9ZZZZ</name>
<gene>
    <name evidence="1" type="ORF">MM415B03403_0009</name>
</gene>
<reference evidence="1" key="1">
    <citation type="submission" date="2020-03" db="EMBL/GenBank/DDBJ databases">
        <title>The deep terrestrial virosphere.</title>
        <authorList>
            <person name="Holmfeldt K."/>
            <person name="Nilsson E."/>
            <person name="Simone D."/>
            <person name="Lopez-Fernandez M."/>
            <person name="Wu X."/>
            <person name="de Brujin I."/>
            <person name="Lundin D."/>
            <person name="Andersson A."/>
            <person name="Bertilsson S."/>
            <person name="Dopson M."/>
        </authorList>
    </citation>
    <scope>NUCLEOTIDE SEQUENCE</scope>
    <source>
        <strain evidence="1">MM415B03403</strain>
    </source>
</reference>
<organism evidence="1">
    <name type="scientific">viral metagenome</name>
    <dbReference type="NCBI Taxonomy" id="1070528"/>
    <lineage>
        <taxon>unclassified sequences</taxon>
        <taxon>metagenomes</taxon>
        <taxon>organismal metagenomes</taxon>
    </lineage>
</organism>
<protein>
    <submittedName>
        <fullName evidence="1">Uncharacterized protein</fullName>
    </submittedName>
</protein>